<gene>
    <name evidence="1" type="ORF">E2562_027183</name>
</gene>
<name>A0A6G1EZF1_9ORYZ</name>
<feature type="non-terminal residue" evidence="1">
    <location>
        <position position="1"/>
    </location>
</feature>
<evidence type="ECO:0000313" key="2">
    <source>
        <dbReference type="Proteomes" id="UP000479710"/>
    </source>
</evidence>
<evidence type="ECO:0000313" key="1">
    <source>
        <dbReference type="EMBL" id="KAF0929991.1"/>
    </source>
</evidence>
<proteinExistence type="predicted"/>
<reference evidence="1 2" key="1">
    <citation type="submission" date="2019-11" db="EMBL/GenBank/DDBJ databases">
        <title>Whole genome sequence of Oryza granulata.</title>
        <authorList>
            <person name="Li W."/>
        </authorList>
    </citation>
    <scope>NUCLEOTIDE SEQUENCE [LARGE SCALE GENOMIC DNA]</scope>
    <source>
        <strain evidence="2">cv. Menghai</strain>
        <tissue evidence="1">Leaf</tissue>
    </source>
</reference>
<keyword evidence="2" id="KW-1185">Reference proteome</keyword>
<dbReference type="AlphaFoldDB" id="A0A6G1EZF1"/>
<comment type="caution">
    <text evidence="1">The sequence shown here is derived from an EMBL/GenBank/DDBJ whole genome shotgun (WGS) entry which is preliminary data.</text>
</comment>
<accession>A0A6G1EZF1</accession>
<sequence>LHHTVSIRVVVFLMLEKEQLRNQYILFTQAMLLDMRLDMHTPTSPHHHLRLAYLIIHLCQVLIIQEGAHTSLEDTID</sequence>
<protein>
    <submittedName>
        <fullName evidence="1">Uncharacterized protein</fullName>
    </submittedName>
</protein>
<dbReference type="Proteomes" id="UP000479710">
    <property type="component" value="Unassembled WGS sequence"/>
</dbReference>
<dbReference type="EMBL" id="SPHZ02000002">
    <property type="protein sequence ID" value="KAF0929991.1"/>
    <property type="molecule type" value="Genomic_DNA"/>
</dbReference>
<organism evidence="1 2">
    <name type="scientific">Oryza meyeriana var. granulata</name>
    <dbReference type="NCBI Taxonomy" id="110450"/>
    <lineage>
        <taxon>Eukaryota</taxon>
        <taxon>Viridiplantae</taxon>
        <taxon>Streptophyta</taxon>
        <taxon>Embryophyta</taxon>
        <taxon>Tracheophyta</taxon>
        <taxon>Spermatophyta</taxon>
        <taxon>Magnoliopsida</taxon>
        <taxon>Liliopsida</taxon>
        <taxon>Poales</taxon>
        <taxon>Poaceae</taxon>
        <taxon>BOP clade</taxon>
        <taxon>Oryzoideae</taxon>
        <taxon>Oryzeae</taxon>
        <taxon>Oryzinae</taxon>
        <taxon>Oryza</taxon>
        <taxon>Oryza meyeriana</taxon>
    </lineage>
</organism>